<gene>
    <name evidence="1 3" type="primary">clpS</name>
    <name evidence="3" type="ORF">G1H10_15600</name>
</gene>
<keyword evidence="3" id="KW-0645">Protease</keyword>
<feature type="domain" description="Adaptor protein ClpS core" evidence="2">
    <location>
        <begin position="55"/>
        <end position="126"/>
    </location>
</feature>
<protein>
    <recommendedName>
        <fullName evidence="1">ATP-dependent Clp protease adapter protein ClpS</fullName>
    </recommendedName>
</protein>
<dbReference type="AlphaFoldDB" id="A0A6L9S950"/>
<evidence type="ECO:0000259" key="2">
    <source>
        <dbReference type="Pfam" id="PF02617"/>
    </source>
</evidence>
<dbReference type="SUPFAM" id="SSF54736">
    <property type="entry name" value="ClpS-like"/>
    <property type="match status" value="1"/>
</dbReference>
<evidence type="ECO:0000313" key="4">
    <source>
        <dbReference type="Proteomes" id="UP000475214"/>
    </source>
</evidence>
<dbReference type="Gene3D" id="3.30.1390.10">
    <property type="match status" value="1"/>
</dbReference>
<accession>A0A6L9S950</accession>
<sequence>MQLSPTHHSDYLDGAPLGGECGRSEPRVRHLRIVTTAPVEIERPEVEETEAPAPETPWVTVVWNDPVNLMSYVTYVFQAYFAYPKPKAERLMLDVHEKGKAVVSEGSREEMERDVEAMHSYGLWATLQKAGDLG</sequence>
<comment type="similarity">
    <text evidence="1">Belongs to the ClpS family.</text>
</comment>
<dbReference type="GO" id="GO:0008233">
    <property type="term" value="F:peptidase activity"/>
    <property type="evidence" value="ECO:0007669"/>
    <property type="project" value="UniProtKB-KW"/>
</dbReference>
<comment type="function">
    <text evidence="1">Involved in the modulation of the specificity of the ClpAP-mediated ATP-dependent protein degradation.</text>
</comment>
<dbReference type="EMBL" id="JAAGOA010000010">
    <property type="protein sequence ID" value="NEE01597.1"/>
    <property type="molecule type" value="Genomic_DNA"/>
</dbReference>
<proteinExistence type="inferred from homology"/>
<organism evidence="3 4">
    <name type="scientific">Phytoactinopolyspora halotolerans</name>
    <dbReference type="NCBI Taxonomy" id="1981512"/>
    <lineage>
        <taxon>Bacteria</taxon>
        <taxon>Bacillati</taxon>
        <taxon>Actinomycetota</taxon>
        <taxon>Actinomycetes</taxon>
        <taxon>Jiangellales</taxon>
        <taxon>Jiangellaceae</taxon>
        <taxon>Phytoactinopolyspora</taxon>
    </lineage>
</organism>
<dbReference type="GO" id="GO:0030163">
    <property type="term" value="P:protein catabolic process"/>
    <property type="evidence" value="ECO:0007669"/>
    <property type="project" value="InterPro"/>
</dbReference>
<evidence type="ECO:0000313" key="3">
    <source>
        <dbReference type="EMBL" id="NEE01597.1"/>
    </source>
</evidence>
<dbReference type="Proteomes" id="UP000475214">
    <property type="component" value="Unassembled WGS sequence"/>
</dbReference>
<dbReference type="HAMAP" id="MF_00302">
    <property type="entry name" value="ClpS"/>
    <property type="match status" value="1"/>
</dbReference>
<dbReference type="GO" id="GO:0006508">
    <property type="term" value="P:proteolysis"/>
    <property type="evidence" value="ECO:0007669"/>
    <property type="project" value="UniProtKB-UniRule"/>
</dbReference>
<name>A0A6L9S950_9ACTN</name>
<comment type="subunit">
    <text evidence="1">Binds to the N-terminal domain of the chaperone ClpA.</text>
</comment>
<dbReference type="InterPro" id="IPR014719">
    <property type="entry name" value="Ribosomal_bL12_C/ClpS-like"/>
</dbReference>
<keyword evidence="4" id="KW-1185">Reference proteome</keyword>
<evidence type="ECO:0000256" key="1">
    <source>
        <dbReference type="HAMAP-Rule" id="MF_00302"/>
    </source>
</evidence>
<keyword evidence="3" id="KW-0378">Hydrolase</keyword>
<dbReference type="Pfam" id="PF02617">
    <property type="entry name" value="ClpS"/>
    <property type="match status" value="1"/>
</dbReference>
<dbReference type="InterPro" id="IPR022935">
    <property type="entry name" value="ClpS"/>
</dbReference>
<reference evidence="3 4" key="1">
    <citation type="submission" date="2020-02" db="EMBL/GenBank/DDBJ databases">
        <authorList>
            <person name="Li X.-J."/>
            <person name="Han X.-M."/>
        </authorList>
    </citation>
    <scope>NUCLEOTIDE SEQUENCE [LARGE SCALE GENOMIC DNA]</scope>
    <source>
        <strain evidence="3 4">CCTCC AB 2017055</strain>
    </source>
</reference>
<dbReference type="NCBIfam" id="NF000668">
    <property type="entry name" value="PRK00033.1-1"/>
    <property type="match status" value="1"/>
</dbReference>
<dbReference type="InterPro" id="IPR003769">
    <property type="entry name" value="ClpS_core"/>
</dbReference>
<comment type="caution">
    <text evidence="3">The sequence shown here is derived from an EMBL/GenBank/DDBJ whole genome shotgun (WGS) entry which is preliminary data.</text>
</comment>